<feature type="domain" description="ABC transmembrane type-1" evidence="8">
    <location>
        <begin position="72"/>
        <end position="262"/>
    </location>
</feature>
<keyword evidence="5 7" id="KW-1133">Transmembrane helix</keyword>
<evidence type="ECO:0000259" key="8">
    <source>
        <dbReference type="PROSITE" id="PS50928"/>
    </source>
</evidence>
<evidence type="ECO:0000313" key="9">
    <source>
        <dbReference type="EMBL" id="QNE89997.1"/>
    </source>
</evidence>
<keyword evidence="2 7" id="KW-0813">Transport</keyword>
<dbReference type="PANTHER" id="PTHR43386:SF25">
    <property type="entry name" value="PEPTIDE ABC TRANSPORTER PERMEASE PROTEIN"/>
    <property type="match status" value="1"/>
</dbReference>
<keyword evidence="4 7" id="KW-0812">Transmembrane</keyword>
<dbReference type="AlphaFoldDB" id="A0A7G7CQY1"/>
<dbReference type="EMBL" id="CP059404">
    <property type="protein sequence ID" value="QNE89997.1"/>
    <property type="molecule type" value="Genomic_DNA"/>
</dbReference>
<dbReference type="Gene3D" id="1.10.3720.10">
    <property type="entry name" value="MetI-like"/>
    <property type="match status" value="1"/>
</dbReference>
<feature type="transmembrane region" description="Helical" evidence="7">
    <location>
        <begin position="74"/>
        <end position="95"/>
    </location>
</feature>
<dbReference type="GO" id="GO:0005886">
    <property type="term" value="C:plasma membrane"/>
    <property type="evidence" value="ECO:0007669"/>
    <property type="project" value="UniProtKB-SubCell"/>
</dbReference>
<dbReference type="KEGG" id="cik:H0194_02935"/>
<dbReference type="Proteomes" id="UP000515743">
    <property type="component" value="Chromosome"/>
</dbReference>
<feature type="transmembrane region" description="Helical" evidence="7">
    <location>
        <begin position="190"/>
        <end position="217"/>
    </location>
</feature>
<evidence type="ECO:0000256" key="3">
    <source>
        <dbReference type="ARBA" id="ARBA00022475"/>
    </source>
</evidence>
<dbReference type="Pfam" id="PF00528">
    <property type="entry name" value="BPD_transp_1"/>
    <property type="match status" value="1"/>
</dbReference>
<reference evidence="9 10" key="1">
    <citation type="submission" date="2020-07" db="EMBL/GenBank/DDBJ databases">
        <title>Complete genome and description of Corynebacterium incognita strain Marseille-Q3630 sp. nov.</title>
        <authorList>
            <person name="Boxberger M."/>
        </authorList>
    </citation>
    <scope>NUCLEOTIDE SEQUENCE [LARGE SCALE GENOMIC DNA]</scope>
    <source>
        <strain evidence="9 10">Marseille-Q3630</strain>
    </source>
</reference>
<proteinExistence type="inferred from homology"/>
<sequence>MTSLLRRLPATGWVGLVLVALTLLTALVSLVWTPYDPTYADAAARLQGPGAEHLLGTDRYGRDTLSRIMAGAQITVFVGLVAVGISALVGVPLGMLAGMRRGGFVDALVGRTNDLLLAFPALLTAIMAGAVFGASTLTAMAAIGIAGIPAFARLTRSGTLQVINQDYISAARISRVPHLIIAVRHVLPNILGLIIVQASVAFALAILAEAGLSYLGLGTPPPTPSWGRMLQDSQTMLGTDPLLAVFPGVAIALTVLGFNLLGDGLRDIFDPRMKGRR</sequence>
<evidence type="ECO:0000256" key="5">
    <source>
        <dbReference type="ARBA" id="ARBA00022989"/>
    </source>
</evidence>
<evidence type="ECO:0000256" key="1">
    <source>
        <dbReference type="ARBA" id="ARBA00004651"/>
    </source>
</evidence>
<keyword evidence="10" id="KW-1185">Reference proteome</keyword>
<dbReference type="CDD" id="cd06261">
    <property type="entry name" value="TM_PBP2"/>
    <property type="match status" value="1"/>
</dbReference>
<name>A0A7G7CQY1_9CORY</name>
<feature type="transmembrane region" description="Helical" evidence="7">
    <location>
        <begin position="115"/>
        <end position="148"/>
    </location>
</feature>
<dbReference type="GO" id="GO:0055085">
    <property type="term" value="P:transmembrane transport"/>
    <property type="evidence" value="ECO:0007669"/>
    <property type="project" value="InterPro"/>
</dbReference>
<dbReference type="PROSITE" id="PS50928">
    <property type="entry name" value="ABC_TM1"/>
    <property type="match status" value="1"/>
</dbReference>
<evidence type="ECO:0000256" key="7">
    <source>
        <dbReference type="RuleBase" id="RU363032"/>
    </source>
</evidence>
<evidence type="ECO:0000256" key="6">
    <source>
        <dbReference type="ARBA" id="ARBA00023136"/>
    </source>
</evidence>
<keyword evidence="3" id="KW-1003">Cell membrane</keyword>
<evidence type="ECO:0000256" key="4">
    <source>
        <dbReference type="ARBA" id="ARBA00022692"/>
    </source>
</evidence>
<dbReference type="InterPro" id="IPR000515">
    <property type="entry name" value="MetI-like"/>
</dbReference>
<comment type="subcellular location">
    <subcellularLocation>
        <location evidence="1 7">Cell membrane</location>
        <topology evidence="1 7">Multi-pass membrane protein</topology>
    </subcellularLocation>
</comment>
<dbReference type="SUPFAM" id="SSF161098">
    <property type="entry name" value="MetI-like"/>
    <property type="match status" value="1"/>
</dbReference>
<gene>
    <name evidence="9" type="ORF">H0194_02935</name>
</gene>
<dbReference type="InterPro" id="IPR035906">
    <property type="entry name" value="MetI-like_sf"/>
</dbReference>
<dbReference type="InterPro" id="IPR050366">
    <property type="entry name" value="BP-dependent_transpt_permease"/>
</dbReference>
<evidence type="ECO:0000256" key="2">
    <source>
        <dbReference type="ARBA" id="ARBA00022448"/>
    </source>
</evidence>
<dbReference type="PANTHER" id="PTHR43386">
    <property type="entry name" value="OLIGOPEPTIDE TRANSPORT SYSTEM PERMEASE PROTEIN APPC"/>
    <property type="match status" value="1"/>
</dbReference>
<comment type="similarity">
    <text evidence="7">Belongs to the binding-protein-dependent transport system permease family.</text>
</comment>
<dbReference type="RefSeq" id="WP_185176371.1">
    <property type="nucleotide sequence ID" value="NZ_CP059404.1"/>
</dbReference>
<accession>A0A7G7CQY1</accession>
<feature type="transmembrane region" description="Helical" evidence="7">
    <location>
        <begin position="12"/>
        <end position="32"/>
    </location>
</feature>
<organism evidence="9 10">
    <name type="scientific">Corynebacterium incognita</name>
    <dbReference type="NCBI Taxonomy" id="2754725"/>
    <lineage>
        <taxon>Bacteria</taxon>
        <taxon>Bacillati</taxon>
        <taxon>Actinomycetota</taxon>
        <taxon>Actinomycetes</taxon>
        <taxon>Mycobacteriales</taxon>
        <taxon>Corynebacteriaceae</taxon>
        <taxon>Corynebacterium</taxon>
    </lineage>
</organism>
<protein>
    <submittedName>
        <fullName evidence="9">ABC transporter permease</fullName>
    </submittedName>
</protein>
<feature type="transmembrane region" description="Helical" evidence="7">
    <location>
        <begin position="242"/>
        <end position="262"/>
    </location>
</feature>
<evidence type="ECO:0000313" key="10">
    <source>
        <dbReference type="Proteomes" id="UP000515743"/>
    </source>
</evidence>
<keyword evidence="6 7" id="KW-0472">Membrane</keyword>